<dbReference type="AlphaFoldDB" id="W2RT80"/>
<dbReference type="PANTHER" id="PTHR13847:SF213">
    <property type="entry name" value="DEPENDENT OXIDOREDUCTASE, PUTATIVE-RELATED"/>
    <property type="match status" value="1"/>
</dbReference>
<protein>
    <recommendedName>
        <fullName evidence="1">FAD dependent oxidoreductase domain-containing protein</fullName>
    </recommendedName>
</protein>
<accession>W2RT80</accession>
<dbReference type="VEuPathDB" id="FungiDB:HMPREF1541_05751"/>
<keyword evidence="3" id="KW-1185">Reference proteome</keyword>
<dbReference type="PANTHER" id="PTHR13847">
    <property type="entry name" value="SARCOSINE DEHYDROGENASE-RELATED"/>
    <property type="match status" value="1"/>
</dbReference>
<feature type="domain" description="FAD dependent oxidoreductase" evidence="1">
    <location>
        <begin position="63"/>
        <end position="458"/>
    </location>
</feature>
<dbReference type="Gene3D" id="3.30.9.10">
    <property type="entry name" value="D-Amino Acid Oxidase, subunit A, domain 2"/>
    <property type="match status" value="1"/>
</dbReference>
<evidence type="ECO:0000313" key="3">
    <source>
        <dbReference type="Proteomes" id="UP000030752"/>
    </source>
</evidence>
<evidence type="ECO:0000259" key="1">
    <source>
        <dbReference type="Pfam" id="PF01266"/>
    </source>
</evidence>
<reference evidence="2 3" key="1">
    <citation type="submission" date="2013-03" db="EMBL/GenBank/DDBJ databases">
        <title>The Genome Sequence of Phialophora europaea CBS 101466.</title>
        <authorList>
            <consortium name="The Broad Institute Genomics Platform"/>
            <person name="Cuomo C."/>
            <person name="de Hoog S."/>
            <person name="Gorbushina A."/>
            <person name="Walker B."/>
            <person name="Young S.K."/>
            <person name="Zeng Q."/>
            <person name="Gargeya S."/>
            <person name="Fitzgerald M."/>
            <person name="Haas B."/>
            <person name="Abouelleil A."/>
            <person name="Allen A.W."/>
            <person name="Alvarado L."/>
            <person name="Arachchi H.M."/>
            <person name="Berlin A.M."/>
            <person name="Chapman S.B."/>
            <person name="Gainer-Dewar J."/>
            <person name="Goldberg J."/>
            <person name="Griggs A."/>
            <person name="Gujja S."/>
            <person name="Hansen M."/>
            <person name="Howarth C."/>
            <person name="Imamovic A."/>
            <person name="Ireland A."/>
            <person name="Larimer J."/>
            <person name="McCowan C."/>
            <person name="Murphy C."/>
            <person name="Pearson M."/>
            <person name="Poon T.W."/>
            <person name="Priest M."/>
            <person name="Roberts A."/>
            <person name="Saif S."/>
            <person name="Shea T."/>
            <person name="Sisk P."/>
            <person name="Sykes S."/>
            <person name="Wortman J."/>
            <person name="Nusbaum C."/>
            <person name="Birren B."/>
        </authorList>
    </citation>
    <scope>NUCLEOTIDE SEQUENCE [LARGE SCALE GENOMIC DNA]</scope>
    <source>
        <strain evidence="2 3">CBS 101466</strain>
    </source>
</reference>
<dbReference type="Gene3D" id="3.50.50.60">
    <property type="entry name" value="FAD/NAD(P)-binding domain"/>
    <property type="match status" value="1"/>
</dbReference>
<dbReference type="Proteomes" id="UP000030752">
    <property type="component" value="Unassembled WGS sequence"/>
</dbReference>
<dbReference type="SUPFAM" id="SSF51905">
    <property type="entry name" value="FAD/NAD(P)-binding domain"/>
    <property type="match status" value="1"/>
</dbReference>
<gene>
    <name evidence="2" type="ORF">HMPREF1541_05751</name>
</gene>
<dbReference type="RefSeq" id="XP_008718310.1">
    <property type="nucleotide sequence ID" value="XM_008720088.1"/>
</dbReference>
<sequence length="513" mass="56643">MVNEATRPRIGAATRDKIKSTIRKQLTSDPQLPRAKPTESLWQLPIAQDIGSIQSPRLPEKVDFAIIGSGVASCGVTRSLLTNSRSGNKTVGVFEARGLCSGATGRNGGQLTRLPPTRHTFMAEEFGVEQANKVMRLTVRGLHEMHSLAESQGPEFLAATQKTRTEKFFAYFDEESWNETVEAVKLFEAEIPEEKGAYELVSKEDTASVYNINGAYGGLRFPAGVCAPYRLVTGTFKSLMEKFPTRLSIDSNTPIVSISHTSDEDYPYRLETPRGTVKAANVVHCTNGHAGHLIPGLRGKMYPRRGTMSVQSPGSQFPDLSSQQSWSFYFTPEHNPAVGDVETGRYYCFQSKETGHLWIGGDRDSIDGFISADDSCIDVHAEKNLRGVLPKLFSKNWVTGPGEVRGIWTGIMCYTGDQLPFIGRLPASVTLRQGNGEWIAGGWNTYGMTNGLLCGDALGKIILGEDVFSWFPESYIITEERLGGQKFETEAVMEDYFKRIGATQYVDTRESRL</sequence>
<dbReference type="InterPro" id="IPR006076">
    <property type="entry name" value="FAD-dep_OxRdtase"/>
</dbReference>
<name>W2RT80_CYPE1</name>
<dbReference type="EMBL" id="KB822721">
    <property type="protein sequence ID" value="ETN39525.1"/>
    <property type="molecule type" value="Genomic_DNA"/>
</dbReference>
<dbReference type="Pfam" id="PF01266">
    <property type="entry name" value="DAO"/>
    <property type="match status" value="1"/>
</dbReference>
<proteinExistence type="predicted"/>
<evidence type="ECO:0000313" key="2">
    <source>
        <dbReference type="EMBL" id="ETN39525.1"/>
    </source>
</evidence>
<dbReference type="HOGENOM" id="CLU_022730_2_1_1"/>
<dbReference type="InParanoid" id="W2RT80"/>
<dbReference type="eggNOG" id="ENOG502SK7Z">
    <property type="taxonomic scope" value="Eukaryota"/>
</dbReference>
<organism evidence="2 3">
    <name type="scientific">Cyphellophora europaea (strain CBS 101466)</name>
    <name type="common">Phialophora europaea</name>
    <dbReference type="NCBI Taxonomy" id="1220924"/>
    <lineage>
        <taxon>Eukaryota</taxon>
        <taxon>Fungi</taxon>
        <taxon>Dikarya</taxon>
        <taxon>Ascomycota</taxon>
        <taxon>Pezizomycotina</taxon>
        <taxon>Eurotiomycetes</taxon>
        <taxon>Chaetothyriomycetidae</taxon>
        <taxon>Chaetothyriales</taxon>
        <taxon>Cyphellophoraceae</taxon>
        <taxon>Cyphellophora</taxon>
    </lineage>
</organism>
<dbReference type="OrthoDB" id="512662at2759"/>
<dbReference type="InterPro" id="IPR036188">
    <property type="entry name" value="FAD/NAD-bd_sf"/>
</dbReference>
<dbReference type="GO" id="GO:0005737">
    <property type="term" value="C:cytoplasm"/>
    <property type="evidence" value="ECO:0007669"/>
    <property type="project" value="TreeGrafter"/>
</dbReference>
<dbReference type="STRING" id="1220924.W2RT80"/>
<dbReference type="GeneID" id="19973090"/>